<proteinExistence type="predicted"/>
<dbReference type="Proteomes" id="UP000257109">
    <property type="component" value="Unassembled WGS sequence"/>
</dbReference>
<evidence type="ECO:0008006" key="3">
    <source>
        <dbReference type="Google" id="ProtNLM"/>
    </source>
</evidence>
<protein>
    <recommendedName>
        <fullName evidence="3">RNase H type-1 domain-containing protein</fullName>
    </recommendedName>
</protein>
<comment type="caution">
    <text evidence="1">The sequence shown here is derived from an EMBL/GenBank/DDBJ whole genome shotgun (WGS) entry which is preliminary data.</text>
</comment>
<gene>
    <name evidence="1" type="ORF">CR513_54515</name>
</gene>
<name>A0A371EKX5_MUCPR</name>
<evidence type="ECO:0000313" key="1">
    <source>
        <dbReference type="EMBL" id="RDX66690.1"/>
    </source>
</evidence>
<evidence type="ECO:0000313" key="2">
    <source>
        <dbReference type="Proteomes" id="UP000257109"/>
    </source>
</evidence>
<organism evidence="1 2">
    <name type="scientific">Mucuna pruriens</name>
    <name type="common">Velvet bean</name>
    <name type="synonym">Dolichos pruriens</name>
    <dbReference type="NCBI Taxonomy" id="157652"/>
    <lineage>
        <taxon>Eukaryota</taxon>
        <taxon>Viridiplantae</taxon>
        <taxon>Streptophyta</taxon>
        <taxon>Embryophyta</taxon>
        <taxon>Tracheophyta</taxon>
        <taxon>Spermatophyta</taxon>
        <taxon>Magnoliopsida</taxon>
        <taxon>eudicotyledons</taxon>
        <taxon>Gunneridae</taxon>
        <taxon>Pentapetalae</taxon>
        <taxon>rosids</taxon>
        <taxon>fabids</taxon>
        <taxon>Fabales</taxon>
        <taxon>Fabaceae</taxon>
        <taxon>Papilionoideae</taxon>
        <taxon>50 kb inversion clade</taxon>
        <taxon>NPAAA clade</taxon>
        <taxon>indigoferoid/millettioid clade</taxon>
        <taxon>Phaseoleae</taxon>
        <taxon>Mucuna</taxon>
    </lineage>
</organism>
<feature type="non-terminal residue" evidence="1">
    <location>
        <position position="1"/>
    </location>
</feature>
<dbReference type="EMBL" id="QJKJ01013318">
    <property type="protein sequence ID" value="RDX66690.1"/>
    <property type="molecule type" value="Genomic_DNA"/>
</dbReference>
<keyword evidence="2" id="KW-1185">Reference proteome</keyword>
<reference evidence="1" key="1">
    <citation type="submission" date="2018-05" db="EMBL/GenBank/DDBJ databases">
        <title>Draft genome of Mucuna pruriens seed.</title>
        <authorList>
            <person name="Nnadi N.E."/>
            <person name="Vos R."/>
            <person name="Hasami M.H."/>
            <person name="Devisetty U.K."/>
            <person name="Aguiy J.C."/>
        </authorList>
    </citation>
    <scope>NUCLEOTIDE SEQUENCE [LARGE SCALE GENOMIC DNA]</scope>
    <source>
        <strain evidence="1">JCA_2017</strain>
    </source>
</reference>
<dbReference type="AlphaFoldDB" id="A0A371EKX5"/>
<sequence>MRTSRAIKIDFKVKIGEENVSFMMKKFGFVTMSKVLLVINLQITWCSYEEHYYKLNIDGSSLDNLDRFGHSDLIRNSYGEWVIGFNGSCGTITSLNAELTVIHCELELF</sequence>
<dbReference type="OrthoDB" id="1436468at2759"/>
<accession>A0A371EKX5</accession>